<comment type="caution">
    <text evidence="1">The sequence shown here is derived from an EMBL/GenBank/DDBJ whole genome shotgun (WGS) entry which is preliminary data.</text>
</comment>
<reference evidence="1 2" key="1">
    <citation type="submission" date="2021-06" db="EMBL/GenBank/DDBJ databases">
        <title>Caerostris extrusa draft genome.</title>
        <authorList>
            <person name="Kono N."/>
            <person name="Arakawa K."/>
        </authorList>
    </citation>
    <scope>NUCLEOTIDE SEQUENCE [LARGE SCALE GENOMIC DNA]</scope>
</reference>
<sequence>MNVQFQHILITLTEFQFGTLNFHYTRHDPKLMKIIATRDRLFREEVSFAKLFTVIFPVSITFLLISPMGEREWEGESGELISFCVACSRTVKTRIVSDNNFTELEVYVNLCGKQEERNKS</sequence>
<evidence type="ECO:0000313" key="1">
    <source>
        <dbReference type="EMBL" id="GIY87901.1"/>
    </source>
</evidence>
<dbReference type="EMBL" id="BPLR01016989">
    <property type="protein sequence ID" value="GIY87901.1"/>
    <property type="molecule type" value="Genomic_DNA"/>
</dbReference>
<gene>
    <name evidence="1" type="ORF">CEXT_332731</name>
</gene>
<organism evidence="1 2">
    <name type="scientific">Caerostris extrusa</name>
    <name type="common">Bark spider</name>
    <name type="synonym">Caerostris bankana</name>
    <dbReference type="NCBI Taxonomy" id="172846"/>
    <lineage>
        <taxon>Eukaryota</taxon>
        <taxon>Metazoa</taxon>
        <taxon>Ecdysozoa</taxon>
        <taxon>Arthropoda</taxon>
        <taxon>Chelicerata</taxon>
        <taxon>Arachnida</taxon>
        <taxon>Araneae</taxon>
        <taxon>Araneomorphae</taxon>
        <taxon>Entelegynae</taxon>
        <taxon>Araneoidea</taxon>
        <taxon>Araneidae</taxon>
        <taxon>Caerostris</taxon>
    </lineage>
</organism>
<proteinExistence type="predicted"/>
<accession>A0AAV4X1F8</accession>
<protein>
    <submittedName>
        <fullName evidence="1">Uncharacterized protein</fullName>
    </submittedName>
</protein>
<name>A0AAV4X1F8_CAEEX</name>
<evidence type="ECO:0000313" key="2">
    <source>
        <dbReference type="Proteomes" id="UP001054945"/>
    </source>
</evidence>
<dbReference type="Proteomes" id="UP001054945">
    <property type="component" value="Unassembled WGS sequence"/>
</dbReference>
<dbReference type="AlphaFoldDB" id="A0AAV4X1F8"/>
<keyword evidence="2" id="KW-1185">Reference proteome</keyword>